<dbReference type="InterPro" id="IPR018485">
    <property type="entry name" value="FGGY_C"/>
</dbReference>
<dbReference type="InterPro" id="IPR018484">
    <property type="entry name" value="FGGY_N"/>
</dbReference>
<dbReference type="GO" id="GO:0016301">
    <property type="term" value="F:kinase activity"/>
    <property type="evidence" value="ECO:0007669"/>
    <property type="project" value="UniProtKB-KW"/>
</dbReference>
<dbReference type="PANTHER" id="PTHR43095">
    <property type="entry name" value="SUGAR KINASE"/>
    <property type="match status" value="1"/>
</dbReference>
<dbReference type="AlphaFoldDB" id="A0A6M1SXA7"/>
<keyword evidence="7" id="KW-1185">Reference proteome</keyword>
<protein>
    <submittedName>
        <fullName evidence="6">Carbohydrate kinase</fullName>
    </submittedName>
</protein>
<comment type="similarity">
    <text evidence="1">Belongs to the FGGY kinase family.</text>
</comment>
<keyword evidence="2" id="KW-0808">Transferase</keyword>
<organism evidence="6 7">
    <name type="scientific">Halalkalibaculum roseum</name>
    <dbReference type="NCBI Taxonomy" id="2709311"/>
    <lineage>
        <taxon>Bacteria</taxon>
        <taxon>Pseudomonadati</taxon>
        <taxon>Balneolota</taxon>
        <taxon>Balneolia</taxon>
        <taxon>Balneolales</taxon>
        <taxon>Balneolaceae</taxon>
        <taxon>Halalkalibaculum</taxon>
    </lineage>
</organism>
<keyword evidence="3 6" id="KW-0418">Kinase</keyword>
<proteinExistence type="inferred from homology"/>
<dbReference type="InterPro" id="IPR000577">
    <property type="entry name" value="Carb_kinase_FGGY"/>
</dbReference>
<accession>A0A6M1SXA7</accession>
<sequence length="498" mass="54702">MQLLGYDIGSSSIKASIVDAESGLQIAFAQSPEKELTIQSPRKGWAEQDPNVWWKHVKATTARLLDSDNVQKEAIAAIGISYQMHGLVIVDENKEVLRPSIIWCDGRAVDSGSEITEELGEAYSLSHLLNKPGNFTASKLKWVKEHEPDLFQKIFKFMLPGDFIAMKMTGQINTSVSGLSEAILWDYKKHGLATEVMHAAGIPENVVPEIFTNFGQHGKLSERAADELGLPSGILLSYRAGDQPNNALSLNAMDPGEIASTAGTSGVIYGVTDKPLYDKQSRVNTFVHVNHNEDLQRYGVLLCINGTGIQNSWLKNEVFNSELDYRAMNERAESVAVGSDGLSIIPFGNGPERILQDTDTGAYIGKINFNRHRRAHITRAAHEGIAFSLCHGLDIMQEMGISIESIRAASSNMFQSRVFRETLCNCANVPLDLYETNGALGAAIGAGIGAGIFSDREEAFKGLQKKGSVDPDPKQRDEYLRAFDEWQLTLKKILETEA</sequence>
<gene>
    <name evidence="6" type="ORF">G3570_08275</name>
</gene>
<evidence type="ECO:0000313" key="6">
    <source>
        <dbReference type="EMBL" id="NGP76626.1"/>
    </source>
</evidence>
<dbReference type="Pfam" id="PF00370">
    <property type="entry name" value="FGGY_N"/>
    <property type="match status" value="1"/>
</dbReference>
<evidence type="ECO:0000256" key="2">
    <source>
        <dbReference type="ARBA" id="ARBA00022679"/>
    </source>
</evidence>
<evidence type="ECO:0000256" key="3">
    <source>
        <dbReference type="ARBA" id="ARBA00022777"/>
    </source>
</evidence>
<dbReference type="PIRSF" id="PIRSF000538">
    <property type="entry name" value="GlpK"/>
    <property type="match status" value="1"/>
</dbReference>
<comment type="caution">
    <text evidence="6">The sequence shown here is derived from an EMBL/GenBank/DDBJ whole genome shotgun (WGS) entry which is preliminary data.</text>
</comment>
<dbReference type="PANTHER" id="PTHR43095:SF5">
    <property type="entry name" value="XYLULOSE KINASE"/>
    <property type="match status" value="1"/>
</dbReference>
<evidence type="ECO:0000256" key="1">
    <source>
        <dbReference type="ARBA" id="ARBA00009156"/>
    </source>
</evidence>
<dbReference type="InterPro" id="IPR043129">
    <property type="entry name" value="ATPase_NBD"/>
</dbReference>
<dbReference type="Proteomes" id="UP000473278">
    <property type="component" value="Unassembled WGS sequence"/>
</dbReference>
<evidence type="ECO:0000259" key="4">
    <source>
        <dbReference type="Pfam" id="PF00370"/>
    </source>
</evidence>
<reference evidence="6 7" key="1">
    <citation type="submission" date="2020-02" db="EMBL/GenBank/DDBJ databases">
        <title>Balneolaceae bacterium YR4-1, complete genome.</title>
        <authorList>
            <person name="Li Y."/>
            <person name="Wu S."/>
        </authorList>
    </citation>
    <scope>NUCLEOTIDE SEQUENCE [LARGE SCALE GENOMIC DNA]</scope>
    <source>
        <strain evidence="6 7">YR4-1</strain>
    </source>
</reference>
<dbReference type="Gene3D" id="3.30.420.40">
    <property type="match status" value="2"/>
</dbReference>
<dbReference type="SUPFAM" id="SSF53067">
    <property type="entry name" value="Actin-like ATPase domain"/>
    <property type="match status" value="2"/>
</dbReference>
<dbReference type="InterPro" id="IPR050406">
    <property type="entry name" value="FGGY_Carb_Kinase"/>
</dbReference>
<name>A0A6M1SXA7_9BACT</name>
<evidence type="ECO:0000313" key="7">
    <source>
        <dbReference type="Proteomes" id="UP000473278"/>
    </source>
</evidence>
<dbReference type="EMBL" id="JAALLT010000002">
    <property type="protein sequence ID" value="NGP76626.1"/>
    <property type="molecule type" value="Genomic_DNA"/>
</dbReference>
<dbReference type="RefSeq" id="WP_165141127.1">
    <property type="nucleotide sequence ID" value="NZ_JAALLT010000002.1"/>
</dbReference>
<dbReference type="CDD" id="cd07809">
    <property type="entry name" value="ASKHA_NBD_FGGY_BaXK-like"/>
    <property type="match status" value="1"/>
</dbReference>
<evidence type="ECO:0000259" key="5">
    <source>
        <dbReference type="Pfam" id="PF02782"/>
    </source>
</evidence>
<feature type="domain" description="Carbohydrate kinase FGGY C-terminal" evidence="5">
    <location>
        <begin position="259"/>
        <end position="448"/>
    </location>
</feature>
<feature type="domain" description="Carbohydrate kinase FGGY N-terminal" evidence="4">
    <location>
        <begin position="4"/>
        <end position="245"/>
    </location>
</feature>
<dbReference type="Pfam" id="PF02782">
    <property type="entry name" value="FGGY_C"/>
    <property type="match status" value="1"/>
</dbReference>
<dbReference type="GO" id="GO:0005975">
    <property type="term" value="P:carbohydrate metabolic process"/>
    <property type="evidence" value="ECO:0007669"/>
    <property type="project" value="InterPro"/>
</dbReference>